<feature type="compositionally biased region" description="Pro residues" evidence="1">
    <location>
        <begin position="355"/>
        <end position="364"/>
    </location>
</feature>
<evidence type="ECO:0000313" key="2">
    <source>
        <dbReference type="EMBL" id="PVD28479.1"/>
    </source>
</evidence>
<dbReference type="EMBL" id="PZQS01000006">
    <property type="protein sequence ID" value="PVD28479.1"/>
    <property type="molecule type" value="Genomic_DNA"/>
</dbReference>
<accession>A0A2T7P4Y3</accession>
<dbReference type="InterPro" id="IPR035965">
    <property type="entry name" value="PAS-like_dom_sf"/>
</dbReference>
<feature type="compositionally biased region" description="Low complexity" evidence="1">
    <location>
        <begin position="568"/>
        <end position="585"/>
    </location>
</feature>
<gene>
    <name evidence="2" type="ORF">C0Q70_11067</name>
</gene>
<organism evidence="2 3">
    <name type="scientific">Pomacea canaliculata</name>
    <name type="common">Golden apple snail</name>
    <dbReference type="NCBI Taxonomy" id="400727"/>
    <lineage>
        <taxon>Eukaryota</taxon>
        <taxon>Metazoa</taxon>
        <taxon>Spiralia</taxon>
        <taxon>Lophotrochozoa</taxon>
        <taxon>Mollusca</taxon>
        <taxon>Gastropoda</taxon>
        <taxon>Caenogastropoda</taxon>
        <taxon>Architaenioglossa</taxon>
        <taxon>Ampullarioidea</taxon>
        <taxon>Ampullariidae</taxon>
        <taxon>Pomacea</taxon>
    </lineage>
</organism>
<sequence>MTPEIKLIKTGSSGLIAYRWLTKDWRWMWLQSSCKVIYKNSKPDFIICTHRQLTDDEGQDLFTKRGNEFKLPYPLLDLDMCTGFGFGDEDLGAKSKSNKSKKKGGQGKDCGQNGKKRKGGATPTPAGCIINGIANYGTHYPTFNAYEAPATDFKAADFLYPYGSNSYSLEPDLYRSHGYGAFTPSVYHPVDTYRLDSTDKHGLSNGYFPDHRQYQLPLPYGSNAYSDVMGASAKYGYDVPKYGLDTYSLDLTKRMGMGEDVTLPHPSHPPPPLHAASHMEAADGRGKFVHEFHPQHDRYTPRVNGSGLEPVDLRSPMFGPTSFMNTVEGSVAPPCVPPALFKGVHHSSAPVGGPQAPPPPPPPSNLLTKDPKLDKSLSVMTSSASSLSALPPLPSADLMPAMTLSHNTVIKSTSGLHDPGVTHMHLNVSTASLTLGSGGAQTPPSVPHTHPLTRHHPSKACDVSAGSPWNVCPAGIHVGSGNGANGGVGLGTPNTVTSPCRQQDLREDMGVGVHMNGTQEDHHTHGNSSPKTAGIPASVIQSRICEKQPAGIPVPVVKSSSTWLQHFNNNNNNNSHSTANNNSANGSLLHLTTAERDWGPTQDYFSKSFRGHLGDNYQNIKVDVL</sequence>
<name>A0A2T7P4Y3_POMCA</name>
<proteinExistence type="predicted"/>
<dbReference type="OrthoDB" id="7788762at2759"/>
<dbReference type="SUPFAM" id="SSF55785">
    <property type="entry name" value="PYP-like sensor domain (PAS domain)"/>
    <property type="match status" value="1"/>
</dbReference>
<feature type="region of interest" description="Disordered" evidence="1">
    <location>
        <begin position="346"/>
        <end position="371"/>
    </location>
</feature>
<keyword evidence="3" id="KW-1185">Reference proteome</keyword>
<dbReference type="Gene3D" id="3.30.450.20">
    <property type="entry name" value="PAS domain"/>
    <property type="match status" value="1"/>
</dbReference>
<feature type="region of interest" description="Disordered" evidence="1">
    <location>
        <begin position="565"/>
        <end position="585"/>
    </location>
</feature>
<evidence type="ECO:0000313" key="3">
    <source>
        <dbReference type="Proteomes" id="UP000245119"/>
    </source>
</evidence>
<protein>
    <submittedName>
        <fullName evidence="2">Uncharacterized protein</fullName>
    </submittedName>
</protein>
<reference evidence="2 3" key="1">
    <citation type="submission" date="2018-04" db="EMBL/GenBank/DDBJ databases">
        <title>The genome of golden apple snail Pomacea canaliculata provides insight into stress tolerance and invasive adaptation.</title>
        <authorList>
            <person name="Liu C."/>
            <person name="Liu B."/>
            <person name="Ren Y."/>
            <person name="Zhang Y."/>
            <person name="Wang H."/>
            <person name="Li S."/>
            <person name="Jiang F."/>
            <person name="Yin L."/>
            <person name="Zhang G."/>
            <person name="Qian W."/>
            <person name="Fan W."/>
        </authorList>
    </citation>
    <scope>NUCLEOTIDE SEQUENCE [LARGE SCALE GENOMIC DNA]</scope>
    <source>
        <strain evidence="2">SZHN2017</strain>
        <tissue evidence="2">Muscle</tissue>
    </source>
</reference>
<comment type="caution">
    <text evidence="2">The sequence shown here is derived from an EMBL/GenBank/DDBJ whole genome shotgun (WGS) entry which is preliminary data.</text>
</comment>
<feature type="region of interest" description="Disordered" evidence="1">
    <location>
        <begin position="94"/>
        <end position="121"/>
    </location>
</feature>
<dbReference type="STRING" id="400727.A0A2T7P4Y3"/>
<dbReference type="Proteomes" id="UP000245119">
    <property type="component" value="Linkage Group LG6"/>
</dbReference>
<feature type="compositionally biased region" description="Basic residues" evidence="1">
    <location>
        <begin position="96"/>
        <end position="105"/>
    </location>
</feature>
<dbReference type="AlphaFoldDB" id="A0A2T7P4Y3"/>
<evidence type="ECO:0000256" key="1">
    <source>
        <dbReference type="SAM" id="MobiDB-lite"/>
    </source>
</evidence>